<reference evidence="1" key="1">
    <citation type="journal article" date="2019" name="bioRxiv">
        <title>The Genome of the Zebra Mussel, Dreissena polymorpha: A Resource for Invasive Species Research.</title>
        <authorList>
            <person name="McCartney M.A."/>
            <person name="Auch B."/>
            <person name="Kono T."/>
            <person name="Mallez S."/>
            <person name="Zhang Y."/>
            <person name="Obille A."/>
            <person name="Becker A."/>
            <person name="Abrahante J.E."/>
            <person name="Garbe J."/>
            <person name="Badalamenti J.P."/>
            <person name="Herman A."/>
            <person name="Mangelson H."/>
            <person name="Liachko I."/>
            <person name="Sullivan S."/>
            <person name="Sone E.D."/>
            <person name="Koren S."/>
            <person name="Silverstein K.A.T."/>
            <person name="Beckman K.B."/>
            <person name="Gohl D.M."/>
        </authorList>
    </citation>
    <scope>NUCLEOTIDE SEQUENCE</scope>
    <source>
        <strain evidence="1">Duluth1</strain>
        <tissue evidence="1">Whole animal</tissue>
    </source>
</reference>
<dbReference type="Proteomes" id="UP000828390">
    <property type="component" value="Unassembled WGS sequence"/>
</dbReference>
<evidence type="ECO:0000313" key="2">
    <source>
        <dbReference type="Proteomes" id="UP000828390"/>
    </source>
</evidence>
<sequence>MYQFQRRFHLDISLVYFLQHCFDDQLIAEDPLKKALFKVISGTSQTRWLSGHNSQDDFHRQKKTCPV</sequence>
<name>A0A9D3XZV4_DREPO</name>
<dbReference type="EMBL" id="JAIWYP010000094">
    <property type="protein sequence ID" value="KAH3689787.1"/>
    <property type="molecule type" value="Genomic_DNA"/>
</dbReference>
<dbReference type="AlphaFoldDB" id="A0A9D3XZV4"/>
<reference evidence="1" key="2">
    <citation type="submission" date="2020-11" db="EMBL/GenBank/DDBJ databases">
        <authorList>
            <person name="McCartney M.A."/>
            <person name="Auch B."/>
            <person name="Kono T."/>
            <person name="Mallez S."/>
            <person name="Becker A."/>
            <person name="Gohl D.M."/>
            <person name="Silverstein K.A.T."/>
            <person name="Koren S."/>
            <person name="Bechman K.B."/>
            <person name="Herman A."/>
            <person name="Abrahante J.E."/>
            <person name="Garbe J."/>
        </authorList>
    </citation>
    <scope>NUCLEOTIDE SEQUENCE</scope>
    <source>
        <strain evidence="1">Duluth1</strain>
        <tissue evidence="1">Whole animal</tissue>
    </source>
</reference>
<proteinExistence type="predicted"/>
<protein>
    <submittedName>
        <fullName evidence="1">Uncharacterized protein</fullName>
    </submittedName>
</protein>
<organism evidence="1 2">
    <name type="scientific">Dreissena polymorpha</name>
    <name type="common">Zebra mussel</name>
    <name type="synonym">Mytilus polymorpha</name>
    <dbReference type="NCBI Taxonomy" id="45954"/>
    <lineage>
        <taxon>Eukaryota</taxon>
        <taxon>Metazoa</taxon>
        <taxon>Spiralia</taxon>
        <taxon>Lophotrochozoa</taxon>
        <taxon>Mollusca</taxon>
        <taxon>Bivalvia</taxon>
        <taxon>Autobranchia</taxon>
        <taxon>Heteroconchia</taxon>
        <taxon>Euheterodonta</taxon>
        <taxon>Imparidentia</taxon>
        <taxon>Neoheterodontei</taxon>
        <taxon>Myida</taxon>
        <taxon>Dreissenoidea</taxon>
        <taxon>Dreissenidae</taxon>
        <taxon>Dreissena</taxon>
    </lineage>
</organism>
<evidence type="ECO:0000313" key="1">
    <source>
        <dbReference type="EMBL" id="KAH3689787.1"/>
    </source>
</evidence>
<comment type="caution">
    <text evidence="1">The sequence shown here is derived from an EMBL/GenBank/DDBJ whole genome shotgun (WGS) entry which is preliminary data.</text>
</comment>
<accession>A0A9D3XZV4</accession>
<keyword evidence="2" id="KW-1185">Reference proteome</keyword>
<gene>
    <name evidence="1" type="ORF">DPMN_194682</name>
</gene>